<comment type="caution">
    <text evidence="2">The sequence shown here is derived from an EMBL/GenBank/DDBJ whole genome shotgun (WGS) entry which is preliminary data.</text>
</comment>
<sequence>MGIASVSSDLARNEVLISVLSKFSPTDIIKSTELKTTFRGFFRRGTVEDSLQLLQWVSQTDRSDTHRHISLSDTISSKPSLNILDGVPSPHKTSPCGTSGDTSTLIAAVLSPVSEPQNCIHPTSPTANAPLIYPGNSVVNYFAVKGVRADRINRLNRYIDYFVNAEVLPLEAYANLWSDKGKMFAGSENGMRRLCRLQRGRLQIEERMSQYGTAARLCLMFSIADVAHYASTATPAELGLRAHRSRTTAALEEIAKVNNISKEDLHQDKRKSRNYFELLFGSGPGSLLLTGSETAFWEVNTNKEDVCLALEYIQIHLPELHYTLISLNGVGARTMVQGLLAYRWTVEEIKSSPILFMKAIRKHLDENLTIPMTERVVPASHHTYTTNQSLKKRSCDEVCTCKTKEDHTHKFQTSNQSFFACNNRIAETSPLGDFAVEHHCPGIASITSPAGDIPDDITRRHIDLCAVDYLPISLEQDPGRERASTIDPNMTSTLGARGGLPSSLETSPIQERALTINPSLLTIDPSMTSSLGAVDYLPLWSEIHIGRRSSQYIQT</sequence>
<name>A0A1E1KC49_9HELO</name>
<gene>
    <name evidence="2" type="ORF">RCO7_10328</name>
</gene>
<organism evidence="2 3">
    <name type="scientific">Rhynchosporium graminicola</name>
    <dbReference type="NCBI Taxonomy" id="2792576"/>
    <lineage>
        <taxon>Eukaryota</taxon>
        <taxon>Fungi</taxon>
        <taxon>Dikarya</taxon>
        <taxon>Ascomycota</taxon>
        <taxon>Pezizomycotina</taxon>
        <taxon>Leotiomycetes</taxon>
        <taxon>Helotiales</taxon>
        <taxon>Ploettnerulaceae</taxon>
        <taxon>Rhynchosporium</taxon>
    </lineage>
</organism>
<feature type="region of interest" description="Disordered" evidence="1">
    <location>
        <begin position="479"/>
        <end position="504"/>
    </location>
</feature>
<dbReference type="AlphaFoldDB" id="A0A1E1KC49"/>
<evidence type="ECO:0000313" key="2">
    <source>
        <dbReference type="EMBL" id="CZS94294.1"/>
    </source>
</evidence>
<keyword evidence="3" id="KW-1185">Reference proteome</keyword>
<reference evidence="3" key="1">
    <citation type="submission" date="2016-03" db="EMBL/GenBank/DDBJ databases">
        <authorList>
            <person name="Ploux O."/>
        </authorList>
    </citation>
    <scope>NUCLEOTIDE SEQUENCE [LARGE SCALE GENOMIC DNA]</scope>
    <source>
        <strain evidence="3">UK7</strain>
    </source>
</reference>
<dbReference type="InParanoid" id="A0A1E1KC49"/>
<dbReference type="EMBL" id="FJUW01000008">
    <property type="protein sequence ID" value="CZS94294.1"/>
    <property type="molecule type" value="Genomic_DNA"/>
</dbReference>
<dbReference type="Proteomes" id="UP000178129">
    <property type="component" value="Unassembled WGS sequence"/>
</dbReference>
<evidence type="ECO:0000313" key="3">
    <source>
        <dbReference type="Proteomes" id="UP000178129"/>
    </source>
</evidence>
<evidence type="ECO:0000256" key="1">
    <source>
        <dbReference type="SAM" id="MobiDB-lite"/>
    </source>
</evidence>
<accession>A0A1E1KC49</accession>
<protein>
    <submittedName>
        <fullName evidence="2">Uncharacterized protein</fullName>
    </submittedName>
</protein>
<proteinExistence type="predicted"/>
<dbReference type="STRING" id="914237.A0A1E1KC49"/>